<dbReference type="EMBL" id="MN740634">
    <property type="protein sequence ID" value="QHU36286.1"/>
    <property type="molecule type" value="Genomic_DNA"/>
</dbReference>
<protein>
    <submittedName>
        <fullName evidence="1">Uncharacterized protein</fullName>
    </submittedName>
</protein>
<name>A0A6C0LZL9_9ZZZZ</name>
<sequence>MTTDSQFYPLEINGTMYLLCKLPDQPFSTLHDPNTKQMVGRWNNDAANYEIFPPGQSQTTNTMTDEQFHQHMRQLIASGAAFTFV</sequence>
<reference evidence="1" key="1">
    <citation type="journal article" date="2020" name="Nature">
        <title>Giant virus diversity and host interactions through global metagenomics.</title>
        <authorList>
            <person name="Schulz F."/>
            <person name="Roux S."/>
            <person name="Paez-Espino D."/>
            <person name="Jungbluth S."/>
            <person name="Walsh D.A."/>
            <person name="Denef V.J."/>
            <person name="McMahon K.D."/>
            <person name="Konstantinidis K.T."/>
            <person name="Eloe-Fadrosh E.A."/>
            <person name="Kyrpides N.C."/>
            <person name="Woyke T."/>
        </authorList>
    </citation>
    <scope>NUCLEOTIDE SEQUENCE</scope>
    <source>
        <strain evidence="1">GVMAG-S-1035124-57</strain>
    </source>
</reference>
<organism evidence="1">
    <name type="scientific">viral metagenome</name>
    <dbReference type="NCBI Taxonomy" id="1070528"/>
    <lineage>
        <taxon>unclassified sequences</taxon>
        <taxon>metagenomes</taxon>
        <taxon>organismal metagenomes</taxon>
    </lineage>
</organism>
<accession>A0A6C0LZL9</accession>
<proteinExistence type="predicted"/>
<evidence type="ECO:0000313" key="1">
    <source>
        <dbReference type="EMBL" id="QHU36286.1"/>
    </source>
</evidence>
<dbReference type="AlphaFoldDB" id="A0A6C0LZL9"/>